<evidence type="ECO:0000313" key="1">
    <source>
        <dbReference type="EMBL" id="VAX42359.1"/>
    </source>
</evidence>
<feature type="non-terminal residue" evidence="1">
    <location>
        <position position="38"/>
    </location>
</feature>
<dbReference type="AlphaFoldDB" id="A0A3B1DIV4"/>
<dbReference type="EC" id="4.2.1.8" evidence="1"/>
<gene>
    <name evidence="1" type="ORF">MNBD_PLANCTO02-1085</name>
</gene>
<reference evidence="1" key="1">
    <citation type="submission" date="2018-06" db="EMBL/GenBank/DDBJ databases">
        <authorList>
            <person name="Zhirakovskaya E."/>
        </authorList>
    </citation>
    <scope>NUCLEOTIDE SEQUENCE</scope>
</reference>
<accession>A0A3B1DIV4</accession>
<name>A0A3B1DIV4_9ZZZZ</name>
<sequence length="38" mass="4076">MKIKEIRVIVASPGRNFVTVKIITDEGLYGIGDATVNG</sequence>
<protein>
    <submittedName>
        <fullName evidence="1">Mannonate dehydratase</fullName>
        <ecNumber evidence="1">4.2.1.8</ecNumber>
    </submittedName>
</protein>
<keyword evidence="1" id="KW-0456">Lyase</keyword>
<dbReference type="GO" id="GO:0008927">
    <property type="term" value="F:mannonate dehydratase activity"/>
    <property type="evidence" value="ECO:0007669"/>
    <property type="project" value="UniProtKB-EC"/>
</dbReference>
<dbReference type="Gene3D" id="3.30.390.10">
    <property type="entry name" value="Enolase-like, N-terminal domain"/>
    <property type="match status" value="1"/>
</dbReference>
<dbReference type="EMBL" id="UOGL01000649">
    <property type="protein sequence ID" value="VAX42359.1"/>
    <property type="molecule type" value="Genomic_DNA"/>
</dbReference>
<dbReference type="SUPFAM" id="SSF54826">
    <property type="entry name" value="Enolase N-terminal domain-like"/>
    <property type="match status" value="1"/>
</dbReference>
<organism evidence="1">
    <name type="scientific">hydrothermal vent metagenome</name>
    <dbReference type="NCBI Taxonomy" id="652676"/>
    <lineage>
        <taxon>unclassified sequences</taxon>
        <taxon>metagenomes</taxon>
        <taxon>ecological metagenomes</taxon>
    </lineage>
</organism>
<dbReference type="InterPro" id="IPR029017">
    <property type="entry name" value="Enolase-like_N"/>
</dbReference>
<proteinExistence type="predicted"/>